<reference evidence="2" key="1">
    <citation type="journal article" date="2016" name="Genome Announc.">
        <title>Draft Genome Sequences of Five Rapidly Growing Mycobacterium Species, M. thermoresistibile, M. fortuitum subsp. acetamidolyticum, M. canariasense, M. brisbanense, and M. novocastrense.</title>
        <authorList>
            <person name="Katahira K."/>
            <person name="Ogura Y."/>
            <person name="Gotoh Y."/>
            <person name="Hayashi T."/>
        </authorList>
    </citation>
    <scope>NUCLEOTIDE SEQUENCE [LARGE SCALE GENOMIC DNA]</scope>
    <source>
        <strain evidence="2">JCM15298</strain>
    </source>
</reference>
<sequence length="128" mass="13269">MARKQVGAAPSDPSDGVTKLYVDTITPNTRPTNETAYTLALTDLGKVVETTNAAANTVTIPPSSTVPFPATGVCEIFAYGAGQVTLVEGAGVTIRSVGSKKKLTGQYSSVALRYRGSNEWVATGDLST</sequence>
<comment type="caution">
    <text evidence="1">The sequence shown here is derived from an EMBL/GenBank/DDBJ whole genome shotgun (WGS) entry which is preliminary data.</text>
</comment>
<dbReference type="EMBL" id="BCSY01000035">
    <property type="protein sequence ID" value="GAS94450.1"/>
    <property type="molecule type" value="Genomic_DNA"/>
</dbReference>
<reference evidence="2" key="2">
    <citation type="submission" date="2016-02" db="EMBL/GenBank/DDBJ databases">
        <title>Draft genome sequence of five rapidly growing Mycobacterium species.</title>
        <authorList>
            <person name="Katahira K."/>
            <person name="Gotou Y."/>
            <person name="Iida K."/>
            <person name="Ogura Y."/>
            <person name="Hayashi T."/>
        </authorList>
    </citation>
    <scope>NUCLEOTIDE SEQUENCE [LARGE SCALE GENOMIC DNA]</scope>
    <source>
        <strain evidence="2">JCM15298</strain>
    </source>
</reference>
<organism evidence="1 2">
    <name type="scientific">Mycolicibacterium canariasense</name>
    <name type="common">Mycobacterium canariasense</name>
    <dbReference type="NCBI Taxonomy" id="228230"/>
    <lineage>
        <taxon>Bacteria</taxon>
        <taxon>Bacillati</taxon>
        <taxon>Actinomycetota</taxon>
        <taxon>Actinomycetes</taxon>
        <taxon>Mycobacteriales</taxon>
        <taxon>Mycobacteriaceae</taxon>
        <taxon>Mycolicibacterium</taxon>
    </lineage>
</organism>
<evidence type="ECO:0000313" key="1">
    <source>
        <dbReference type="EMBL" id="GAS94450.1"/>
    </source>
</evidence>
<dbReference type="OrthoDB" id="8079483at2"/>
<protein>
    <submittedName>
        <fullName evidence="1">Uncharacterized protein</fullName>
    </submittedName>
</protein>
<dbReference type="STRING" id="228230.RMCC_1416"/>
<evidence type="ECO:0000313" key="2">
    <source>
        <dbReference type="Proteomes" id="UP000069443"/>
    </source>
</evidence>
<dbReference type="Proteomes" id="UP000069443">
    <property type="component" value="Unassembled WGS sequence"/>
</dbReference>
<proteinExistence type="predicted"/>
<dbReference type="AlphaFoldDB" id="A0A100WAC2"/>
<gene>
    <name evidence="1" type="ORF">RMCC_1416</name>
</gene>
<dbReference type="RefSeq" id="WP_062655754.1">
    <property type="nucleotide sequence ID" value="NZ_BCSY01000035.1"/>
</dbReference>
<accession>A0A100WAC2</accession>
<keyword evidence="2" id="KW-1185">Reference proteome</keyword>
<name>A0A100WAC2_MYCCR</name>